<sequence>MSATAIVSSPAKEKDATGDIAVDLYPFIREYKGGHVERFLRSPFVPTSEDAAGNEGFVIDKSTGVSARLFLASRAAAAAGERLPVIVYIHGGSFCTESAFCRTYNNYAKSLAARTGALVVSVEYRLAPEHPIPAAYDDAWAALQWVASLSDPWLADYADPESTFLAGGNIAYHTAVRASRDGCLMDIEGLVMVHPYFWGSERLASETVREDGVAMFPPDLVDRLWPFVTAGHAGNDDPRINPPLPAAMLPELHELHGYGGKKTSEEGETDDCDQLTLSVPARPYIDIFGYGMAMKNWSGRKSMASGCLQIGLGKTSNTRYGLSLGGVRPNKTNRLSLPAAAPGSSVIKNFF</sequence>
<dbReference type="InterPro" id="IPR029058">
    <property type="entry name" value="AB_hydrolase_fold"/>
</dbReference>
<accession>A0AAD8QZI6</accession>
<name>A0AAD8QZI6_LOLMU</name>
<reference evidence="2" key="1">
    <citation type="submission" date="2023-07" db="EMBL/GenBank/DDBJ databases">
        <title>A chromosome-level genome assembly of Lolium multiflorum.</title>
        <authorList>
            <person name="Chen Y."/>
            <person name="Copetti D."/>
            <person name="Kolliker R."/>
            <person name="Studer B."/>
        </authorList>
    </citation>
    <scope>NUCLEOTIDE SEQUENCE</scope>
    <source>
        <strain evidence="2">02402/16</strain>
        <tissue evidence="2">Leaf</tissue>
    </source>
</reference>
<keyword evidence="3" id="KW-1185">Reference proteome</keyword>
<dbReference type="SUPFAM" id="SSF53474">
    <property type="entry name" value="alpha/beta-Hydrolases"/>
    <property type="match status" value="1"/>
</dbReference>
<dbReference type="InterPro" id="IPR050466">
    <property type="entry name" value="Carboxylest/Gibb_receptor"/>
</dbReference>
<dbReference type="Pfam" id="PF07859">
    <property type="entry name" value="Abhydrolase_3"/>
    <property type="match status" value="1"/>
</dbReference>
<dbReference type="GO" id="GO:0016787">
    <property type="term" value="F:hydrolase activity"/>
    <property type="evidence" value="ECO:0007669"/>
    <property type="project" value="InterPro"/>
</dbReference>
<proteinExistence type="predicted"/>
<gene>
    <name evidence="2" type="ORF">QYE76_033887</name>
</gene>
<dbReference type="PANTHER" id="PTHR23024:SF563">
    <property type="entry name" value="OS09G0435700 PROTEIN"/>
    <property type="match status" value="1"/>
</dbReference>
<comment type="caution">
    <text evidence="2">The sequence shown here is derived from an EMBL/GenBank/DDBJ whole genome shotgun (WGS) entry which is preliminary data.</text>
</comment>
<dbReference type="PANTHER" id="PTHR23024">
    <property type="entry name" value="ARYLACETAMIDE DEACETYLASE"/>
    <property type="match status" value="1"/>
</dbReference>
<dbReference type="Proteomes" id="UP001231189">
    <property type="component" value="Unassembled WGS sequence"/>
</dbReference>
<dbReference type="InterPro" id="IPR013094">
    <property type="entry name" value="AB_hydrolase_3"/>
</dbReference>
<dbReference type="Gene3D" id="3.40.50.1820">
    <property type="entry name" value="alpha/beta hydrolase"/>
    <property type="match status" value="1"/>
</dbReference>
<dbReference type="EMBL" id="JAUUTY010000007">
    <property type="protein sequence ID" value="KAK1610214.1"/>
    <property type="molecule type" value="Genomic_DNA"/>
</dbReference>
<evidence type="ECO:0000313" key="3">
    <source>
        <dbReference type="Proteomes" id="UP001231189"/>
    </source>
</evidence>
<protein>
    <recommendedName>
        <fullName evidence="1">Alpha/beta hydrolase fold-3 domain-containing protein</fullName>
    </recommendedName>
</protein>
<feature type="domain" description="Alpha/beta hydrolase fold-3" evidence="1">
    <location>
        <begin position="86"/>
        <end position="245"/>
    </location>
</feature>
<evidence type="ECO:0000259" key="1">
    <source>
        <dbReference type="Pfam" id="PF07859"/>
    </source>
</evidence>
<evidence type="ECO:0000313" key="2">
    <source>
        <dbReference type="EMBL" id="KAK1610214.1"/>
    </source>
</evidence>
<dbReference type="AlphaFoldDB" id="A0AAD8QZI6"/>
<organism evidence="2 3">
    <name type="scientific">Lolium multiflorum</name>
    <name type="common">Italian ryegrass</name>
    <name type="synonym">Lolium perenne subsp. multiflorum</name>
    <dbReference type="NCBI Taxonomy" id="4521"/>
    <lineage>
        <taxon>Eukaryota</taxon>
        <taxon>Viridiplantae</taxon>
        <taxon>Streptophyta</taxon>
        <taxon>Embryophyta</taxon>
        <taxon>Tracheophyta</taxon>
        <taxon>Spermatophyta</taxon>
        <taxon>Magnoliopsida</taxon>
        <taxon>Liliopsida</taxon>
        <taxon>Poales</taxon>
        <taxon>Poaceae</taxon>
        <taxon>BOP clade</taxon>
        <taxon>Pooideae</taxon>
        <taxon>Poodae</taxon>
        <taxon>Poeae</taxon>
        <taxon>Poeae Chloroplast Group 2 (Poeae type)</taxon>
        <taxon>Loliodinae</taxon>
        <taxon>Loliinae</taxon>
        <taxon>Lolium</taxon>
    </lineage>
</organism>